<dbReference type="Proteomes" id="UP000278288">
    <property type="component" value="Chromosome"/>
</dbReference>
<reference evidence="1 2" key="1">
    <citation type="submission" date="2018-11" db="EMBL/GenBank/DDBJ databases">
        <title>Proposal to divide the Flavobacteriaceae and reorganize its genera based on Amino Acid Identity values calculated from whole genome sequences.</title>
        <authorList>
            <person name="Nicholson A.C."/>
            <person name="Gulvik C.A."/>
            <person name="Whitney A.M."/>
            <person name="Humrighouse B.W."/>
            <person name="Bell M."/>
            <person name="Holmes B."/>
            <person name="Steigerwalt A.G."/>
            <person name="Villarma A."/>
            <person name="Sheth M."/>
            <person name="Batra D."/>
            <person name="Pryor J."/>
            <person name="Bernardet J.-F."/>
            <person name="Hugo C."/>
            <person name="Kampfer P."/>
            <person name="Newman J."/>
            <person name="McQuiston J.R."/>
        </authorList>
    </citation>
    <scope>NUCLEOTIDE SEQUENCE [LARGE SCALE GENOMIC DNA]</scope>
    <source>
        <strain evidence="1 2">G0041</strain>
    </source>
</reference>
<organism evidence="1 2">
    <name type="scientific">Chryseobacterium nakagawai</name>
    <dbReference type="NCBI Taxonomy" id="1241982"/>
    <lineage>
        <taxon>Bacteria</taxon>
        <taxon>Pseudomonadati</taxon>
        <taxon>Bacteroidota</taxon>
        <taxon>Flavobacteriia</taxon>
        <taxon>Flavobacteriales</taxon>
        <taxon>Weeksellaceae</taxon>
        <taxon>Chryseobacterium group</taxon>
        <taxon>Chryseobacterium</taxon>
    </lineage>
</organism>
<dbReference type="KEGG" id="cnk:EG343_11240"/>
<dbReference type="AlphaFoldDB" id="A0AAD0YMB6"/>
<dbReference type="RefSeq" id="WP_123857858.1">
    <property type="nucleotide sequence ID" value="NZ_CP033923.1"/>
</dbReference>
<evidence type="ECO:0000313" key="1">
    <source>
        <dbReference type="EMBL" id="AZA91164.1"/>
    </source>
</evidence>
<gene>
    <name evidence="1" type="ORF">EG343_11240</name>
</gene>
<protein>
    <submittedName>
        <fullName evidence="1">Uncharacterized protein</fullName>
    </submittedName>
</protein>
<keyword evidence="2" id="KW-1185">Reference proteome</keyword>
<accession>A0AAD0YMB6</accession>
<dbReference type="EMBL" id="CP033923">
    <property type="protein sequence ID" value="AZA91164.1"/>
    <property type="molecule type" value="Genomic_DNA"/>
</dbReference>
<proteinExistence type="predicted"/>
<name>A0AAD0YMB6_CHRNA</name>
<sequence>MQTNDLNILSTANWSEEDFANPESLLSRIRLSSVQTLGRIVTEEDILSLRAGQMINESETFDWADVKIPPSKEMLAEVKRTVSYYETLGKSRRWIRRYIKRKFNITEY</sequence>
<evidence type="ECO:0000313" key="2">
    <source>
        <dbReference type="Proteomes" id="UP000278288"/>
    </source>
</evidence>